<gene>
    <name evidence="1" type="ORF">HDF14_001455</name>
</gene>
<protein>
    <submittedName>
        <fullName evidence="1">Rrf2 family protein</fullName>
    </submittedName>
</protein>
<dbReference type="GO" id="GO:0003700">
    <property type="term" value="F:DNA-binding transcription factor activity"/>
    <property type="evidence" value="ECO:0007669"/>
    <property type="project" value="TreeGrafter"/>
</dbReference>
<accession>A0A9X0U309</accession>
<dbReference type="EMBL" id="JACHEB010000003">
    <property type="protein sequence ID" value="MBB5327849.1"/>
    <property type="molecule type" value="Genomic_DNA"/>
</dbReference>
<evidence type="ECO:0000313" key="1">
    <source>
        <dbReference type="EMBL" id="MBB5327849.1"/>
    </source>
</evidence>
<dbReference type="InterPro" id="IPR036390">
    <property type="entry name" value="WH_DNA-bd_sf"/>
</dbReference>
<proteinExistence type="predicted"/>
<dbReference type="Gene3D" id="1.10.10.10">
    <property type="entry name" value="Winged helix-like DNA-binding domain superfamily/Winged helix DNA-binding domain"/>
    <property type="match status" value="1"/>
</dbReference>
<dbReference type="PANTHER" id="PTHR33221:SF15">
    <property type="entry name" value="HTH-TYPE TRANSCRIPTIONAL REGULATOR YWGB-RELATED"/>
    <property type="match status" value="1"/>
</dbReference>
<dbReference type="GO" id="GO:0005829">
    <property type="term" value="C:cytosol"/>
    <property type="evidence" value="ECO:0007669"/>
    <property type="project" value="TreeGrafter"/>
</dbReference>
<dbReference type="SUPFAM" id="SSF46785">
    <property type="entry name" value="Winged helix' DNA-binding domain"/>
    <property type="match status" value="1"/>
</dbReference>
<comment type="caution">
    <text evidence="1">The sequence shown here is derived from an EMBL/GenBank/DDBJ whole genome shotgun (WGS) entry which is preliminary data.</text>
</comment>
<dbReference type="Proteomes" id="UP000535182">
    <property type="component" value="Unassembled WGS sequence"/>
</dbReference>
<dbReference type="AlphaFoldDB" id="A0A9X0U309"/>
<reference evidence="1 2" key="1">
    <citation type="submission" date="2020-08" db="EMBL/GenBank/DDBJ databases">
        <title>Genomic Encyclopedia of Type Strains, Phase IV (KMG-V): Genome sequencing to study the core and pangenomes of soil and plant-associated prokaryotes.</title>
        <authorList>
            <person name="Whitman W."/>
        </authorList>
    </citation>
    <scope>NUCLEOTIDE SEQUENCE [LARGE SCALE GENOMIC DNA]</scope>
    <source>
        <strain evidence="1 2">X5P2</strain>
    </source>
</reference>
<name>A0A9X0U309_9BACT</name>
<dbReference type="PROSITE" id="PS51197">
    <property type="entry name" value="HTH_RRF2_2"/>
    <property type="match status" value="1"/>
</dbReference>
<dbReference type="Pfam" id="PF02082">
    <property type="entry name" value="Rrf2"/>
    <property type="match status" value="1"/>
</dbReference>
<sequence length="148" mass="16169">MATTSFQFSVAAHIMTALADHNDEHVNSAFLAESVNTEPTFVRKSLSKLVKAGLVVATRGKHGFCVLARPAAAITLADIYRASEAPATFAVHNYPVEKTCRTSSNIKKIMLDILPEAQNSFEQVLARTTLADMVQRVRLPGKQTRQAK</sequence>
<keyword evidence="2" id="KW-1185">Reference proteome</keyword>
<dbReference type="RefSeq" id="WP_158749892.1">
    <property type="nucleotide sequence ID" value="NZ_JACHEB010000003.1"/>
</dbReference>
<organism evidence="1 2">
    <name type="scientific">Tunturiibacter gelidiferens</name>
    <dbReference type="NCBI Taxonomy" id="3069689"/>
    <lineage>
        <taxon>Bacteria</taxon>
        <taxon>Pseudomonadati</taxon>
        <taxon>Acidobacteriota</taxon>
        <taxon>Terriglobia</taxon>
        <taxon>Terriglobales</taxon>
        <taxon>Acidobacteriaceae</taxon>
        <taxon>Tunturiibacter</taxon>
    </lineage>
</organism>
<dbReference type="InterPro" id="IPR036388">
    <property type="entry name" value="WH-like_DNA-bd_sf"/>
</dbReference>
<evidence type="ECO:0000313" key="2">
    <source>
        <dbReference type="Proteomes" id="UP000535182"/>
    </source>
</evidence>
<dbReference type="InterPro" id="IPR000944">
    <property type="entry name" value="Tscrpt_reg_Rrf2"/>
</dbReference>
<dbReference type="PANTHER" id="PTHR33221">
    <property type="entry name" value="WINGED HELIX-TURN-HELIX TRANSCRIPTIONAL REGULATOR, RRF2 FAMILY"/>
    <property type="match status" value="1"/>
</dbReference>